<evidence type="ECO:0000259" key="2">
    <source>
        <dbReference type="Pfam" id="PF13786"/>
    </source>
</evidence>
<dbReference type="Proteomes" id="UP001597227">
    <property type="component" value="Unassembled WGS sequence"/>
</dbReference>
<keyword evidence="1" id="KW-0812">Transmembrane</keyword>
<accession>A0ABW4MRV6</accession>
<feature type="domain" description="DUF4179" evidence="2">
    <location>
        <begin position="39"/>
        <end position="129"/>
    </location>
</feature>
<dbReference type="EMBL" id="JBHUEK010000025">
    <property type="protein sequence ID" value="MFD1780326.1"/>
    <property type="molecule type" value="Genomic_DNA"/>
</dbReference>
<proteinExistence type="predicted"/>
<gene>
    <name evidence="4" type="ORF">ACFSFW_16805</name>
</gene>
<reference evidence="5" key="1">
    <citation type="journal article" date="2019" name="Int. J. Syst. Evol. Microbiol.">
        <title>The Global Catalogue of Microorganisms (GCM) 10K type strain sequencing project: providing services to taxonomists for standard genome sequencing and annotation.</title>
        <authorList>
            <consortium name="The Broad Institute Genomics Platform"/>
            <consortium name="The Broad Institute Genome Sequencing Center for Infectious Disease"/>
            <person name="Wu L."/>
            <person name="Ma J."/>
        </authorList>
    </citation>
    <scope>NUCLEOTIDE SEQUENCE [LARGE SCALE GENOMIC DNA]</scope>
    <source>
        <strain evidence="5">CCUG 15531</strain>
    </source>
</reference>
<organism evidence="4 5">
    <name type="scientific">Fredinandcohnia salidurans</name>
    <dbReference type="NCBI Taxonomy" id="2595041"/>
    <lineage>
        <taxon>Bacteria</taxon>
        <taxon>Bacillati</taxon>
        <taxon>Bacillota</taxon>
        <taxon>Bacilli</taxon>
        <taxon>Bacillales</taxon>
        <taxon>Bacillaceae</taxon>
        <taxon>Fredinandcohnia</taxon>
    </lineage>
</organism>
<comment type="caution">
    <text evidence="4">The sequence shown here is derived from an EMBL/GenBank/DDBJ whole genome shotgun (WGS) entry which is preliminary data.</text>
</comment>
<dbReference type="Pfam" id="PF13786">
    <property type="entry name" value="DUF4179"/>
    <property type="match status" value="1"/>
</dbReference>
<evidence type="ECO:0000313" key="4">
    <source>
        <dbReference type="EMBL" id="MFD1780326.1"/>
    </source>
</evidence>
<keyword evidence="1" id="KW-1133">Transmembrane helix</keyword>
<keyword evidence="5" id="KW-1185">Reference proteome</keyword>
<sequence>MEKWEKQVSQKVNPQIPKSVEQHMNKALRSLPNKKRFPRFYYTVAAVFLMGFLLFGVSFMSPTLAETMRSVPVIGSIIKMVGDVGTKKGEEEGLTTLLGQQVEINGQLITFTESLYDGSQIHIGYLIESYTQGKNTYQTDFLSDLHFMIDGKGVSYGMGERGEVLENGDYAGVISIKIHEELPENFTLGIQSNKEKSLDVSFPIKKQGNNRAFLVNELVESKDLTIQVDKVTFFPTSTEISMRLIMDEKTYNNKKYEWIDYQVVDDQGRVLQPLSGGGSGSLSKGKFIETLNHYFEPLENTPKSITLKPYLINTSEKKAEEVRVKWEGEMLTLPQGGIGETTVLDINSENGIVKLTVETTGDNAYLQANSIWLEDQNGTAYFSENAPIRVEGTTNQYVIECEADLSVENIKVVTYKQEAPNYLEELEVTIEFEE</sequence>
<protein>
    <submittedName>
        <fullName evidence="4">DUF4179 domain-containing protein</fullName>
    </submittedName>
</protein>
<dbReference type="Gene3D" id="2.60.40.1630">
    <property type="entry name" value="bacillus anthracis domain"/>
    <property type="match status" value="1"/>
</dbReference>
<dbReference type="InterPro" id="IPR025436">
    <property type="entry name" value="DUF4179"/>
</dbReference>
<dbReference type="Pfam" id="PF18705">
    <property type="entry name" value="DUF5643"/>
    <property type="match status" value="1"/>
</dbReference>
<feature type="transmembrane region" description="Helical" evidence="1">
    <location>
        <begin position="40"/>
        <end position="60"/>
    </location>
</feature>
<dbReference type="RefSeq" id="WP_388039972.1">
    <property type="nucleotide sequence ID" value="NZ_JBHUEK010000025.1"/>
</dbReference>
<evidence type="ECO:0000256" key="1">
    <source>
        <dbReference type="SAM" id="Phobius"/>
    </source>
</evidence>
<keyword evidence="1" id="KW-0472">Membrane</keyword>
<name>A0ABW4MRV6_9BACI</name>
<evidence type="ECO:0000259" key="3">
    <source>
        <dbReference type="Pfam" id="PF18705"/>
    </source>
</evidence>
<feature type="domain" description="DUF5643" evidence="3">
    <location>
        <begin position="213"/>
        <end position="321"/>
    </location>
</feature>
<evidence type="ECO:0000313" key="5">
    <source>
        <dbReference type="Proteomes" id="UP001597227"/>
    </source>
</evidence>
<dbReference type="InterPro" id="IPR040680">
    <property type="entry name" value="DUF5643"/>
</dbReference>
<dbReference type="Gene3D" id="2.60.40.1640">
    <property type="entry name" value="Conserved domain protein"/>
    <property type="match status" value="1"/>
</dbReference>